<dbReference type="EC" id="2.7.11.1" evidence="2"/>
<keyword evidence="8" id="KW-0547">Nucleotide-binding</keyword>
<evidence type="ECO:0000256" key="12">
    <source>
        <dbReference type="ARBA" id="ARBA00047899"/>
    </source>
</evidence>
<gene>
    <name evidence="16" type="ORF">HK105_207682</name>
</gene>
<feature type="region of interest" description="Disordered" evidence="14">
    <location>
        <begin position="1166"/>
        <end position="1189"/>
    </location>
</feature>
<evidence type="ECO:0000256" key="3">
    <source>
        <dbReference type="ARBA" id="ARBA00022527"/>
    </source>
</evidence>
<dbReference type="Proteomes" id="UP001527925">
    <property type="component" value="Unassembled WGS sequence"/>
</dbReference>
<evidence type="ECO:0000256" key="9">
    <source>
        <dbReference type="ARBA" id="ARBA00022777"/>
    </source>
</evidence>
<dbReference type="Gene3D" id="1.10.510.10">
    <property type="entry name" value="Transferase(Phosphotransferase) domain 1"/>
    <property type="match status" value="1"/>
</dbReference>
<keyword evidence="10" id="KW-0067">ATP-binding</keyword>
<feature type="region of interest" description="Disordered" evidence="14">
    <location>
        <begin position="710"/>
        <end position="743"/>
    </location>
</feature>
<dbReference type="InterPro" id="IPR032675">
    <property type="entry name" value="LRR_dom_sf"/>
</dbReference>
<evidence type="ECO:0000256" key="7">
    <source>
        <dbReference type="ARBA" id="ARBA00022737"/>
    </source>
</evidence>
<protein>
    <recommendedName>
        <fullName evidence="2">non-specific serine/threonine protein kinase</fullName>
        <ecNumber evidence="2">2.7.11.1</ecNumber>
    </recommendedName>
</protein>
<keyword evidence="5" id="KW-0808">Transferase</keyword>
<dbReference type="SMART" id="SM00369">
    <property type="entry name" value="LRR_TYP"/>
    <property type="match status" value="5"/>
</dbReference>
<evidence type="ECO:0000256" key="10">
    <source>
        <dbReference type="ARBA" id="ARBA00022840"/>
    </source>
</evidence>
<evidence type="ECO:0000313" key="16">
    <source>
        <dbReference type="EMBL" id="KAL2912795.1"/>
    </source>
</evidence>
<evidence type="ECO:0000256" key="6">
    <source>
        <dbReference type="ARBA" id="ARBA00022729"/>
    </source>
</evidence>
<evidence type="ECO:0000256" key="11">
    <source>
        <dbReference type="ARBA" id="ARBA00023180"/>
    </source>
</evidence>
<feature type="region of interest" description="Disordered" evidence="14">
    <location>
        <begin position="535"/>
        <end position="566"/>
    </location>
</feature>
<dbReference type="EMBL" id="JADGIZ020000057">
    <property type="protein sequence ID" value="KAL2912795.1"/>
    <property type="molecule type" value="Genomic_DNA"/>
</dbReference>
<feature type="compositionally biased region" description="Basic and acidic residues" evidence="14">
    <location>
        <begin position="1174"/>
        <end position="1189"/>
    </location>
</feature>
<keyword evidence="11" id="KW-0325">Glycoprotein</keyword>
<dbReference type="InterPro" id="IPR055414">
    <property type="entry name" value="LRR_R13L4/SHOC2-like"/>
</dbReference>
<dbReference type="Pfam" id="PF07714">
    <property type="entry name" value="PK_Tyr_Ser-Thr"/>
    <property type="match status" value="1"/>
</dbReference>
<dbReference type="Pfam" id="PF23598">
    <property type="entry name" value="LRR_14"/>
    <property type="match status" value="1"/>
</dbReference>
<feature type="region of interest" description="Disordered" evidence="14">
    <location>
        <begin position="463"/>
        <end position="512"/>
    </location>
</feature>
<dbReference type="InterPro" id="IPR001245">
    <property type="entry name" value="Ser-Thr/Tyr_kinase_cat_dom"/>
</dbReference>
<dbReference type="SUPFAM" id="SSF52047">
    <property type="entry name" value="RNI-like"/>
    <property type="match status" value="1"/>
</dbReference>
<dbReference type="PANTHER" id="PTHR48053:SF126">
    <property type="entry name" value="MDIS1-INTERACTING RECEPTOR LIKE KINASE 2-LIKE ISOFORM X1"/>
    <property type="match status" value="1"/>
</dbReference>
<comment type="catalytic activity">
    <reaction evidence="12">
        <text>L-threonyl-[protein] + ATP = O-phospho-L-threonyl-[protein] + ADP + H(+)</text>
        <dbReference type="Rhea" id="RHEA:46608"/>
        <dbReference type="Rhea" id="RHEA-COMP:11060"/>
        <dbReference type="Rhea" id="RHEA-COMP:11605"/>
        <dbReference type="ChEBI" id="CHEBI:15378"/>
        <dbReference type="ChEBI" id="CHEBI:30013"/>
        <dbReference type="ChEBI" id="CHEBI:30616"/>
        <dbReference type="ChEBI" id="CHEBI:61977"/>
        <dbReference type="ChEBI" id="CHEBI:456216"/>
        <dbReference type="EC" id="2.7.11.1"/>
    </reaction>
</comment>
<evidence type="ECO:0000256" key="1">
    <source>
        <dbReference type="ARBA" id="ARBA00004167"/>
    </source>
</evidence>
<feature type="compositionally biased region" description="Low complexity" evidence="14">
    <location>
        <begin position="479"/>
        <end position="496"/>
    </location>
</feature>
<name>A0ABR4MZT6_9FUNG</name>
<keyword evidence="4" id="KW-0433">Leucine-rich repeat</keyword>
<evidence type="ECO:0000256" key="13">
    <source>
        <dbReference type="ARBA" id="ARBA00048679"/>
    </source>
</evidence>
<dbReference type="PANTHER" id="PTHR48053">
    <property type="entry name" value="LEUCINE RICH REPEAT FAMILY PROTEIN, EXPRESSED"/>
    <property type="match status" value="1"/>
</dbReference>
<reference evidence="16 17" key="1">
    <citation type="submission" date="2023-09" db="EMBL/GenBank/DDBJ databases">
        <title>Pangenome analysis of Batrachochytrium dendrobatidis and related Chytrids.</title>
        <authorList>
            <person name="Yacoub M.N."/>
            <person name="Stajich J.E."/>
            <person name="James T.Y."/>
        </authorList>
    </citation>
    <scope>NUCLEOTIDE SEQUENCE [LARGE SCALE GENOMIC DNA]</scope>
    <source>
        <strain evidence="16 17">JEL0888</strain>
    </source>
</reference>
<dbReference type="InterPro" id="IPR008266">
    <property type="entry name" value="Tyr_kinase_AS"/>
</dbReference>
<dbReference type="Gene3D" id="3.80.10.10">
    <property type="entry name" value="Ribonuclease Inhibitor"/>
    <property type="match status" value="2"/>
</dbReference>
<dbReference type="PROSITE" id="PS50011">
    <property type="entry name" value="PROTEIN_KINASE_DOM"/>
    <property type="match status" value="1"/>
</dbReference>
<keyword evidence="3" id="KW-0723">Serine/threonine-protein kinase</keyword>
<evidence type="ECO:0000256" key="14">
    <source>
        <dbReference type="SAM" id="MobiDB-lite"/>
    </source>
</evidence>
<dbReference type="InterPro" id="IPR000719">
    <property type="entry name" value="Prot_kinase_dom"/>
</dbReference>
<proteinExistence type="predicted"/>
<comment type="catalytic activity">
    <reaction evidence="13">
        <text>L-seryl-[protein] + ATP = O-phospho-L-seryl-[protein] + ADP + H(+)</text>
        <dbReference type="Rhea" id="RHEA:17989"/>
        <dbReference type="Rhea" id="RHEA-COMP:9863"/>
        <dbReference type="Rhea" id="RHEA-COMP:11604"/>
        <dbReference type="ChEBI" id="CHEBI:15378"/>
        <dbReference type="ChEBI" id="CHEBI:29999"/>
        <dbReference type="ChEBI" id="CHEBI:30616"/>
        <dbReference type="ChEBI" id="CHEBI:83421"/>
        <dbReference type="ChEBI" id="CHEBI:456216"/>
        <dbReference type="EC" id="2.7.11.1"/>
    </reaction>
</comment>
<dbReference type="InterPro" id="IPR003591">
    <property type="entry name" value="Leu-rich_rpt_typical-subtyp"/>
</dbReference>
<evidence type="ECO:0000313" key="17">
    <source>
        <dbReference type="Proteomes" id="UP001527925"/>
    </source>
</evidence>
<dbReference type="SUPFAM" id="SSF56112">
    <property type="entry name" value="Protein kinase-like (PK-like)"/>
    <property type="match status" value="1"/>
</dbReference>
<keyword evidence="17" id="KW-1185">Reference proteome</keyword>
<dbReference type="Pfam" id="PF00560">
    <property type="entry name" value="LRR_1"/>
    <property type="match status" value="2"/>
</dbReference>
<organism evidence="16 17">
    <name type="scientific">Polyrhizophydium stewartii</name>
    <dbReference type="NCBI Taxonomy" id="2732419"/>
    <lineage>
        <taxon>Eukaryota</taxon>
        <taxon>Fungi</taxon>
        <taxon>Fungi incertae sedis</taxon>
        <taxon>Chytridiomycota</taxon>
        <taxon>Chytridiomycota incertae sedis</taxon>
        <taxon>Chytridiomycetes</taxon>
        <taxon>Rhizophydiales</taxon>
        <taxon>Rhizophydiales incertae sedis</taxon>
        <taxon>Polyrhizophydium</taxon>
    </lineage>
</organism>
<keyword evidence="6" id="KW-0732">Signal</keyword>
<sequence>MPTTQDLIVPPALRTNANAAAALRSRIGAVSDAAAAAAEAAAASADSRSAAAAAADAQTAVVDVALSGSRLLALHASKNPLRQVLRQGETAALLMMLDKRLEEAAKAVGLTPSFGGCSVADAAAKDVSELPQLLQQLGRQLTVTTQRLESLSDIGVVLRSRAAQLPKQIREAMTTLLTALEADLQNKCGRPLAPQRSWSISSDDVRIASHVVIAETALGKVFEASWLGRHALAQMITIPPTPEAIQKVDAEATTWASLCHPNVAQIWGLCLSTDFPFAVLPPSGPSLAALVNERPNADPAMRIHLVLGIAAGMAYLHGLPTPIFHGDLRASNVMLGTSGEAQVAHFAMQETQAITKSLSQVSLAVPSVRWIAPEKYKRGYQRGPADVFAFAMTCCEIFTGRIPFFEEQQDEVHCWLDDPERRMSFSTIVHWLAMCTFPHPQAPLPMLTDVFATTMGSAQAYPRPVTQQDTDASTKQSPSQRLNSQILSRQSLSQSPARPPRSAEPRAPTEVCDLLPVKSEASVPGALGFYISTQPNPSTTARAADEAVCGSRSPSNGRQAPTPKSTAAAKLAGASATPSKADKFDTILRQAMSLGPNGNIPASFFQSAIKTFGQETFSQSIAQSAKLRQLFQEQLSQTHSAAQAQQVNSVNSSMQSATSALSAQGIPLAAFSDVARIPWLRFAARLFPDIARQNGSGLIIQSQSQIRSDVAAPGTSQAPDKSSQEVLAAGSALPADQASASQDPKSDIEIFTHMFPDWCGRHSVTLSSWKHMGKAVRFSGNEAIMYPSSSLIYKEEDERIVAINIANSVPSGTLSPLIGDITELRHLSLQHGGLAATIPREFGKLIHLTDLRLSNNNLSGEIPPEIFTLVNLRELSLHNNKLTGCISPRIGSLTKLTKLFLSRNMIGGPIPQEIGNLRNLVRLSLNDNKLNGFIPKEIGNLAKLTDLLLYNNILRGTIPRELGQLRELEDLSLNRNQLIGSIPREIGKLTRLVKLRIYLNLLDGSIPKELGDLSQLTVLYVVFKAGTSMVAAVWLTLPRRAINCNRITGRIPPELGQLYNLRELSLNKNNLVGSIPPELGNMTSLTTFSVSNNFLDGPIPYELKKWKNIVKFDVHMNNLDGKVPDFFAKLSRLDFLDISLNNLEGTDSRDFKEIVKDINMCRIDQRAKRSHSSSHYDDDRHKSKHRRDY</sequence>
<evidence type="ECO:0000256" key="5">
    <source>
        <dbReference type="ARBA" id="ARBA00022679"/>
    </source>
</evidence>
<feature type="compositionally biased region" description="Polar residues" evidence="14">
    <location>
        <begin position="552"/>
        <end position="563"/>
    </location>
</feature>
<keyword evidence="9" id="KW-0418">Kinase</keyword>
<feature type="compositionally biased region" description="Polar residues" evidence="14">
    <location>
        <begin position="465"/>
        <end position="478"/>
    </location>
</feature>
<evidence type="ECO:0000256" key="2">
    <source>
        <dbReference type="ARBA" id="ARBA00012513"/>
    </source>
</evidence>
<dbReference type="PROSITE" id="PS00109">
    <property type="entry name" value="PROTEIN_KINASE_TYR"/>
    <property type="match status" value="1"/>
</dbReference>
<keyword evidence="7" id="KW-0677">Repeat</keyword>
<comment type="subcellular location">
    <subcellularLocation>
        <location evidence="1">Membrane</location>
        <topology evidence="1">Single-pass membrane protein</topology>
    </subcellularLocation>
</comment>
<accession>A0ABR4MZT6</accession>
<comment type="caution">
    <text evidence="16">The sequence shown here is derived from an EMBL/GenBank/DDBJ whole genome shotgun (WGS) entry which is preliminary data.</text>
</comment>
<feature type="compositionally biased region" description="Polar residues" evidence="14">
    <location>
        <begin position="714"/>
        <end position="725"/>
    </location>
</feature>
<dbReference type="InterPro" id="IPR001611">
    <property type="entry name" value="Leu-rich_rpt"/>
</dbReference>
<feature type="domain" description="Protein kinase" evidence="15">
    <location>
        <begin position="207"/>
        <end position="493"/>
    </location>
</feature>
<dbReference type="InterPro" id="IPR051716">
    <property type="entry name" value="Plant_RL_S/T_kinase"/>
</dbReference>
<dbReference type="InterPro" id="IPR011009">
    <property type="entry name" value="Kinase-like_dom_sf"/>
</dbReference>
<evidence type="ECO:0000256" key="8">
    <source>
        <dbReference type="ARBA" id="ARBA00022741"/>
    </source>
</evidence>
<evidence type="ECO:0000256" key="4">
    <source>
        <dbReference type="ARBA" id="ARBA00022614"/>
    </source>
</evidence>
<evidence type="ECO:0000259" key="15">
    <source>
        <dbReference type="PROSITE" id="PS50011"/>
    </source>
</evidence>